<organism evidence="1 2">
    <name type="scientific">Camellia lanceoleosa</name>
    <dbReference type="NCBI Taxonomy" id="1840588"/>
    <lineage>
        <taxon>Eukaryota</taxon>
        <taxon>Viridiplantae</taxon>
        <taxon>Streptophyta</taxon>
        <taxon>Embryophyta</taxon>
        <taxon>Tracheophyta</taxon>
        <taxon>Spermatophyta</taxon>
        <taxon>Magnoliopsida</taxon>
        <taxon>eudicotyledons</taxon>
        <taxon>Gunneridae</taxon>
        <taxon>Pentapetalae</taxon>
        <taxon>asterids</taxon>
        <taxon>Ericales</taxon>
        <taxon>Theaceae</taxon>
        <taxon>Camellia</taxon>
    </lineage>
</organism>
<name>A0ACC0G3L2_9ERIC</name>
<evidence type="ECO:0000313" key="1">
    <source>
        <dbReference type="EMBL" id="KAI7995645.1"/>
    </source>
</evidence>
<proteinExistence type="predicted"/>
<sequence>MRFLELKNLQLLLDPNVELSNRSLRTAVIWLVLREWVASILVLVYSGKGLVMINNELCDKFSVGHYPMLLWAPPNKFVAGGWKPNQDKSEIRAIDDGQTTDRLLNWINKQMGSSFGLDDQKYENEHL</sequence>
<protein>
    <submittedName>
        <fullName evidence="1">Sulfhydryl oxidase 2</fullName>
    </submittedName>
</protein>
<dbReference type="EMBL" id="CM045769">
    <property type="protein sequence ID" value="KAI7995645.1"/>
    <property type="molecule type" value="Genomic_DNA"/>
</dbReference>
<keyword evidence="2" id="KW-1185">Reference proteome</keyword>
<accession>A0ACC0G3L2</accession>
<comment type="caution">
    <text evidence="1">The sequence shown here is derived from an EMBL/GenBank/DDBJ whole genome shotgun (WGS) entry which is preliminary data.</text>
</comment>
<dbReference type="Proteomes" id="UP001060215">
    <property type="component" value="Chromosome 12"/>
</dbReference>
<reference evidence="1 2" key="1">
    <citation type="journal article" date="2022" name="Plant J.">
        <title>Chromosome-level genome of Camellia lanceoleosa provides a valuable resource for understanding genome evolution and self-incompatibility.</title>
        <authorList>
            <person name="Gong W."/>
            <person name="Xiao S."/>
            <person name="Wang L."/>
            <person name="Liao Z."/>
            <person name="Chang Y."/>
            <person name="Mo W."/>
            <person name="Hu G."/>
            <person name="Li W."/>
            <person name="Zhao G."/>
            <person name="Zhu H."/>
            <person name="Hu X."/>
            <person name="Ji K."/>
            <person name="Xiang X."/>
            <person name="Song Q."/>
            <person name="Yuan D."/>
            <person name="Jin S."/>
            <person name="Zhang L."/>
        </authorList>
    </citation>
    <scope>NUCLEOTIDE SEQUENCE [LARGE SCALE GENOMIC DNA]</scope>
    <source>
        <strain evidence="1">SQ_2022a</strain>
    </source>
</reference>
<gene>
    <name evidence="1" type="ORF">LOK49_LG11G01342</name>
</gene>
<evidence type="ECO:0000313" key="2">
    <source>
        <dbReference type="Proteomes" id="UP001060215"/>
    </source>
</evidence>